<organism evidence="2 3">
    <name type="scientific">Cryptococcus decagattii</name>
    <dbReference type="NCBI Taxonomy" id="1859122"/>
    <lineage>
        <taxon>Eukaryota</taxon>
        <taxon>Fungi</taxon>
        <taxon>Dikarya</taxon>
        <taxon>Basidiomycota</taxon>
        <taxon>Agaricomycotina</taxon>
        <taxon>Tremellomycetes</taxon>
        <taxon>Tremellales</taxon>
        <taxon>Cryptococcaceae</taxon>
        <taxon>Cryptococcus</taxon>
        <taxon>Cryptococcus gattii species complex</taxon>
    </lineage>
</organism>
<dbReference type="EMBL" id="CP143813">
    <property type="protein sequence ID" value="WVO23569.1"/>
    <property type="molecule type" value="Genomic_DNA"/>
</dbReference>
<sequence length="480" mass="52676">MMTMRSEDVRADVQSSDLCTVDASVPSTRDVKSQDKKPRLGLRISIQDMKKRKEPSHKGDGSRGGSHLPSSSVFPIVNQPLNLQNAKVSTSGFGIRAFLRRWTGEQPATQFTKAANPTLQVGDGIPIHREKEKNLLEKSTKELSFQSKDDQVNLDPCTIPLPPSPKSTEELPFQSKDDQISLDPCSIPLPPSPKSTEELPFQSKDDQVNLDPCTIPLPPSPKSTEELPFQSKDDQISLDPCSIPLPPSPTFSLINLPTISSSAEPQENEQIRPSSEKAEPEGNQSPDQQVSPAANDLQTRQTSESDGKYHQSPLMLITSAWTIQETCIPLDRSPTLSSVDDEIIVSPVGSQDSKAGLMVDRINIPEYAGSGGKVQQPGYSRSRSASPGLQKAEMGFSADKRGNNKSWRRSMANLSQALTRRSSSKSPPTSYDAYITRQRQIADYRQGCSPTVYRTVGQAILEATNSLEEEDEMAEILFLL</sequence>
<name>A0ABZ2AZE3_9TREE</name>
<gene>
    <name evidence="2" type="ORF">IAS62_004924</name>
</gene>
<feature type="region of interest" description="Disordered" evidence="1">
    <location>
        <begin position="178"/>
        <end position="229"/>
    </location>
</feature>
<evidence type="ECO:0000313" key="3">
    <source>
        <dbReference type="Proteomes" id="UP001432216"/>
    </source>
</evidence>
<feature type="region of interest" description="Disordered" evidence="1">
    <location>
        <begin position="1"/>
        <end position="73"/>
    </location>
</feature>
<accession>A0ABZ2AZE3</accession>
<feature type="region of interest" description="Disordered" evidence="1">
    <location>
        <begin position="261"/>
        <end position="311"/>
    </location>
</feature>
<feature type="compositionally biased region" description="Polar residues" evidence="1">
    <location>
        <begin position="377"/>
        <end position="387"/>
    </location>
</feature>
<evidence type="ECO:0000256" key="1">
    <source>
        <dbReference type="SAM" id="MobiDB-lite"/>
    </source>
</evidence>
<feature type="region of interest" description="Disordered" evidence="1">
    <location>
        <begin position="367"/>
        <end position="405"/>
    </location>
</feature>
<dbReference type="Proteomes" id="UP001432216">
    <property type="component" value="Chromosome 8"/>
</dbReference>
<evidence type="ECO:0000313" key="2">
    <source>
        <dbReference type="EMBL" id="WVO23569.1"/>
    </source>
</evidence>
<feature type="compositionally biased region" description="Basic and acidic residues" evidence="1">
    <location>
        <begin position="1"/>
        <end position="11"/>
    </location>
</feature>
<dbReference type="GeneID" id="89991695"/>
<protein>
    <submittedName>
        <fullName evidence="2">Uncharacterized protein</fullName>
    </submittedName>
</protein>
<dbReference type="RefSeq" id="XP_064722808.1">
    <property type="nucleotide sequence ID" value="XM_064866736.1"/>
</dbReference>
<feature type="compositionally biased region" description="Basic and acidic residues" evidence="1">
    <location>
        <begin position="29"/>
        <end position="38"/>
    </location>
</feature>
<keyword evidence="3" id="KW-1185">Reference proteome</keyword>
<proteinExistence type="predicted"/>
<reference evidence="2 3" key="1">
    <citation type="submission" date="2024-01" db="EMBL/GenBank/DDBJ databases">
        <title>Comparative genomics of Cryptococcus and Kwoniella reveals pathogenesis evolution and contrasting modes of karyotype evolution via chromosome fusion or intercentromeric recombination.</title>
        <authorList>
            <person name="Coelho M.A."/>
            <person name="David-Palma M."/>
            <person name="Shea T."/>
            <person name="Bowers K."/>
            <person name="McGinley-Smith S."/>
            <person name="Mohammad A.W."/>
            <person name="Gnirke A."/>
            <person name="Yurkov A.M."/>
            <person name="Nowrousian M."/>
            <person name="Sun S."/>
            <person name="Cuomo C.A."/>
            <person name="Heitman J."/>
        </authorList>
    </citation>
    <scope>NUCLEOTIDE SEQUENCE [LARGE SCALE GENOMIC DNA]</scope>
    <source>
        <strain evidence="2 3">7685027</strain>
    </source>
</reference>
<feature type="compositionally biased region" description="Polar residues" evidence="1">
    <location>
        <begin position="282"/>
        <end position="302"/>
    </location>
</feature>
<feature type="compositionally biased region" description="Basic and acidic residues" evidence="1">
    <location>
        <begin position="48"/>
        <end position="61"/>
    </location>
</feature>